<dbReference type="Gene3D" id="1.25.40.10">
    <property type="entry name" value="Tetratricopeptide repeat domain"/>
    <property type="match status" value="1"/>
</dbReference>
<feature type="transmembrane region" description="Helical" evidence="6">
    <location>
        <begin position="58"/>
        <end position="76"/>
    </location>
</feature>
<dbReference type="Pfam" id="PF04932">
    <property type="entry name" value="Wzy_C"/>
    <property type="match status" value="1"/>
</dbReference>
<feature type="transmembrane region" description="Helical" evidence="6">
    <location>
        <begin position="12"/>
        <end position="30"/>
    </location>
</feature>
<dbReference type="RefSeq" id="WP_191176906.1">
    <property type="nucleotide sequence ID" value="NZ_JACWMW010000004.1"/>
</dbReference>
<evidence type="ECO:0000256" key="4">
    <source>
        <dbReference type="ARBA" id="ARBA00023136"/>
    </source>
</evidence>
<evidence type="ECO:0000256" key="6">
    <source>
        <dbReference type="SAM" id="Phobius"/>
    </source>
</evidence>
<dbReference type="GO" id="GO:0016874">
    <property type="term" value="F:ligase activity"/>
    <property type="evidence" value="ECO:0007669"/>
    <property type="project" value="UniProtKB-KW"/>
</dbReference>
<keyword evidence="8" id="KW-0436">Ligase</keyword>
<dbReference type="PROSITE" id="PS50005">
    <property type="entry name" value="TPR"/>
    <property type="match status" value="1"/>
</dbReference>
<organism evidence="8 9">
    <name type="scientific">Mucilaginibacter rigui</name>
    <dbReference type="NCBI Taxonomy" id="534635"/>
    <lineage>
        <taxon>Bacteria</taxon>
        <taxon>Pseudomonadati</taxon>
        <taxon>Bacteroidota</taxon>
        <taxon>Sphingobacteriia</taxon>
        <taxon>Sphingobacteriales</taxon>
        <taxon>Sphingobacteriaceae</taxon>
        <taxon>Mucilaginibacter</taxon>
    </lineage>
</organism>
<comment type="subcellular location">
    <subcellularLocation>
        <location evidence="1">Membrane</location>
        <topology evidence="1">Multi-pass membrane protein</topology>
    </subcellularLocation>
</comment>
<evidence type="ECO:0000256" key="2">
    <source>
        <dbReference type="ARBA" id="ARBA00022692"/>
    </source>
</evidence>
<evidence type="ECO:0000256" key="1">
    <source>
        <dbReference type="ARBA" id="ARBA00004141"/>
    </source>
</evidence>
<dbReference type="InterPro" id="IPR019734">
    <property type="entry name" value="TPR_rpt"/>
</dbReference>
<feature type="domain" description="O-antigen ligase-related" evidence="7">
    <location>
        <begin position="19"/>
        <end position="158"/>
    </location>
</feature>
<dbReference type="PANTHER" id="PTHR37422">
    <property type="entry name" value="TEICHURONIC ACID BIOSYNTHESIS PROTEIN TUAE"/>
    <property type="match status" value="1"/>
</dbReference>
<dbReference type="EMBL" id="JACWMW010000004">
    <property type="protein sequence ID" value="MBD1387055.1"/>
    <property type="molecule type" value="Genomic_DNA"/>
</dbReference>
<comment type="caution">
    <text evidence="8">The sequence shown here is derived from an EMBL/GenBank/DDBJ whole genome shotgun (WGS) entry which is preliminary data.</text>
</comment>
<keyword evidence="3 6" id="KW-1133">Transmembrane helix</keyword>
<evidence type="ECO:0000256" key="5">
    <source>
        <dbReference type="PROSITE-ProRule" id="PRU00339"/>
    </source>
</evidence>
<evidence type="ECO:0000313" key="8">
    <source>
        <dbReference type="EMBL" id="MBD1387055.1"/>
    </source>
</evidence>
<proteinExistence type="predicted"/>
<feature type="repeat" description="TPR" evidence="5">
    <location>
        <begin position="325"/>
        <end position="358"/>
    </location>
</feature>
<keyword evidence="2 6" id="KW-0812">Transmembrane</keyword>
<accession>A0ABR7X905</accession>
<keyword evidence="9" id="KW-1185">Reference proteome</keyword>
<reference evidence="8 9" key="1">
    <citation type="submission" date="2020-09" db="EMBL/GenBank/DDBJ databases">
        <title>Novel species of Mucilaginibacter isolated from a glacier on the Tibetan Plateau.</title>
        <authorList>
            <person name="Liu Q."/>
            <person name="Xin Y.-H."/>
        </authorList>
    </citation>
    <scope>NUCLEOTIDE SEQUENCE [LARGE SCALE GENOMIC DNA]</scope>
    <source>
        <strain evidence="8 9">CGMCC 1.13878</strain>
    </source>
</reference>
<keyword evidence="4 6" id="KW-0472">Membrane</keyword>
<evidence type="ECO:0000259" key="7">
    <source>
        <dbReference type="Pfam" id="PF04932"/>
    </source>
</evidence>
<dbReference type="Proteomes" id="UP000618754">
    <property type="component" value="Unassembled WGS sequence"/>
</dbReference>
<dbReference type="InterPro" id="IPR011990">
    <property type="entry name" value="TPR-like_helical_dom_sf"/>
</dbReference>
<dbReference type="InterPro" id="IPR007016">
    <property type="entry name" value="O-antigen_ligase-rel_domated"/>
</dbReference>
<gene>
    <name evidence="8" type="ORF">IDJ75_17345</name>
</gene>
<feature type="transmembrane region" description="Helical" evidence="6">
    <location>
        <begin position="231"/>
        <end position="247"/>
    </location>
</feature>
<dbReference type="InterPro" id="IPR051533">
    <property type="entry name" value="WaaL-like"/>
</dbReference>
<protein>
    <submittedName>
        <fullName evidence="8">O-antigen ligase family protein</fullName>
    </submittedName>
</protein>
<keyword evidence="5" id="KW-0802">TPR repeat</keyword>
<evidence type="ECO:0000313" key="9">
    <source>
        <dbReference type="Proteomes" id="UP000618754"/>
    </source>
</evidence>
<feature type="transmembrane region" description="Helical" evidence="6">
    <location>
        <begin position="150"/>
        <end position="169"/>
    </location>
</feature>
<evidence type="ECO:0000256" key="3">
    <source>
        <dbReference type="ARBA" id="ARBA00022989"/>
    </source>
</evidence>
<sequence length="413" mass="47327">MSISNTRSIISAPIIYLIICLVGLVCSALLESRAYFLGFVISFWGLLICNFREIKSKIFYSGLLFIIIVSAISFVLKLDSSLGRVLIYKISFNILTDNLFTGVGSGEFKRVYLLYQARYFAQGEYSVKELLLADNTTYVFNDYLQIVIEWGLAGWFIVIGYFYLLVKIIQNGMKSYAFQEFLYSTCFVTVITLSVAALFTPVYYKFPCLLLFLIALSWLFWHTYKAYLPPVLKYCLILTVLIGLLFTDGSQHMFKYRKYQVFDNSIDLAKSGFKTEALTGLKSIYSDLEHDGYYLSIYGRQLANAGQIADAIPILRQSLNEVSNSENYLALADCYFALQQYSNAETNYLKAISMVPNRFRPRFNLFNLYKQTGQINKEKLTGREILALPIKIPSPFINFIKLSVKHDLAHEQK</sequence>
<dbReference type="SUPFAM" id="SSF48452">
    <property type="entry name" value="TPR-like"/>
    <property type="match status" value="1"/>
</dbReference>
<name>A0ABR7X905_9SPHI</name>
<dbReference type="PANTHER" id="PTHR37422:SF13">
    <property type="entry name" value="LIPOPOLYSACCHARIDE BIOSYNTHESIS PROTEIN PA4999-RELATED"/>
    <property type="match status" value="1"/>
</dbReference>
<feature type="transmembrane region" description="Helical" evidence="6">
    <location>
        <begin position="181"/>
        <end position="198"/>
    </location>
</feature>
<feature type="transmembrane region" description="Helical" evidence="6">
    <location>
        <begin position="36"/>
        <end position="51"/>
    </location>
</feature>